<dbReference type="InterPro" id="IPR046732">
    <property type="entry name" value="DUF6624"/>
</dbReference>
<dbReference type="OrthoDB" id="1164858at2"/>
<dbReference type="AlphaFoldDB" id="A0A074L225"/>
<gene>
    <name evidence="1" type="ORF">EL17_05960</name>
</gene>
<proteinExistence type="predicted"/>
<dbReference type="Proteomes" id="UP000027821">
    <property type="component" value="Unassembled WGS sequence"/>
</dbReference>
<evidence type="ECO:0000313" key="1">
    <source>
        <dbReference type="EMBL" id="KEO75204.1"/>
    </source>
</evidence>
<protein>
    <submittedName>
        <fullName evidence="1">Uncharacterized protein</fullName>
    </submittedName>
</protein>
<dbReference type="EMBL" id="JMIH01000014">
    <property type="protein sequence ID" value="KEO75204.1"/>
    <property type="molecule type" value="Genomic_DNA"/>
</dbReference>
<dbReference type="STRING" id="1048983.EL17_05960"/>
<name>A0A074L225_9BACT</name>
<evidence type="ECO:0000313" key="2">
    <source>
        <dbReference type="Proteomes" id="UP000027821"/>
    </source>
</evidence>
<sequence length="216" mass="24762">MYRLCFLLSIIAFPSFGQEKANAYQVKHIPYDSLKTVLEEMYDTDQGIRRQFVEAMQIGSTETGNLAKKMNEIDSINQIQVKKILENYGWLGKSLVGHKAARALFYVVQHAELDIMVQYYESLKAQADIGEANPLNAAMMLDRILMYQNKKQVYGTQASNLVRNERVSVIWPVEDPENVNKRRKSVGFKSTLEESAASMNAIYDPKEELPKENVWE</sequence>
<dbReference type="Pfam" id="PF20329">
    <property type="entry name" value="DUF6624"/>
    <property type="match status" value="1"/>
</dbReference>
<dbReference type="eggNOG" id="COG2259">
    <property type="taxonomic scope" value="Bacteria"/>
</dbReference>
<accession>A0A074L225</accession>
<comment type="caution">
    <text evidence="1">The sequence shown here is derived from an EMBL/GenBank/DDBJ whole genome shotgun (WGS) entry which is preliminary data.</text>
</comment>
<reference evidence="1 2" key="1">
    <citation type="submission" date="2014-04" db="EMBL/GenBank/DDBJ databases">
        <title>Characterization and application of a salt tolerant electro-active bacterium.</title>
        <authorList>
            <person name="Yang L."/>
            <person name="Wei S."/>
            <person name="Tay Q.X.M."/>
        </authorList>
    </citation>
    <scope>NUCLEOTIDE SEQUENCE [LARGE SCALE GENOMIC DNA]</scope>
    <source>
        <strain evidence="1 2">LY1</strain>
    </source>
</reference>
<keyword evidence="2" id="KW-1185">Reference proteome</keyword>
<organism evidence="1 2">
    <name type="scientific">Anditalea andensis</name>
    <dbReference type="NCBI Taxonomy" id="1048983"/>
    <lineage>
        <taxon>Bacteria</taxon>
        <taxon>Pseudomonadati</taxon>
        <taxon>Bacteroidota</taxon>
        <taxon>Cytophagia</taxon>
        <taxon>Cytophagales</taxon>
        <taxon>Cytophagaceae</taxon>
        <taxon>Anditalea</taxon>
    </lineage>
</organism>
<dbReference type="RefSeq" id="WP_051719848.1">
    <property type="nucleotide sequence ID" value="NZ_JMIH01000014.1"/>
</dbReference>